<dbReference type="WBParaSite" id="L893_g25488.t1">
    <property type="protein sequence ID" value="L893_g25488.t1"/>
    <property type="gene ID" value="L893_g25488"/>
</dbReference>
<dbReference type="AlphaFoldDB" id="A0A1I7ZEW7"/>
<evidence type="ECO:0000313" key="2">
    <source>
        <dbReference type="WBParaSite" id="L893_g25488.t1"/>
    </source>
</evidence>
<sequence length="228" mass="26624">MNTVPLKFLQDTVDLLSVSSIRHLAEIVDYCKALVRDRIFHLKAYVMQQGTVLQTRNLYDGEPVRRAEPRHCRGIWLFLYKVEMTRSTLRQLLQAQPYCHEFYLRLNVTDLSMDSISVDGKEFLIKKLVAKECLRTIDTDGRFGDPHNSDARTRNLNALLPVLLQPQFIWMPIDVTHHNKEAIYSMVNEFVKKNDSSRVHLERRIGIVALYLSVKNAAYYNLQNSELW</sequence>
<organism evidence="1 2">
    <name type="scientific">Steinernema glaseri</name>
    <dbReference type="NCBI Taxonomy" id="37863"/>
    <lineage>
        <taxon>Eukaryota</taxon>
        <taxon>Metazoa</taxon>
        <taxon>Ecdysozoa</taxon>
        <taxon>Nematoda</taxon>
        <taxon>Chromadorea</taxon>
        <taxon>Rhabditida</taxon>
        <taxon>Tylenchina</taxon>
        <taxon>Panagrolaimomorpha</taxon>
        <taxon>Strongyloidoidea</taxon>
        <taxon>Steinernematidae</taxon>
        <taxon>Steinernema</taxon>
    </lineage>
</organism>
<keyword evidence="1" id="KW-1185">Reference proteome</keyword>
<name>A0A1I7ZEW7_9BILA</name>
<protein>
    <submittedName>
        <fullName evidence="2">F-box domain-containing protein</fullName>
    </submittedName>
</protein>
<dbReference type="Proteomes" id="UP000095287">
    <property type="component" value="Unplaced"/>
</dbReference>
<accession>A0A1I7ZEW7</accession>
<proteinExistence type="predicted"/>
<evidence type="ECO:0000313" key="1">
    <source>
        <dbReference type="Proteomes" id="UP000095287"/>
    </source>
</evidence>
<reference evidence="2" key="1">
    <citation type="submission" date="2016-11" db="UniProtKB">
        <authorList>
            <consortium name="WormBaseParasite"/>
        </authorList>
    </citation>
    <scope>IDENTIFICATION</scope>
</reference>